<dbReference type="Proteomes" id="UP000291562">
    <property type="component" value="Chromosome"/>
</dbReference>
<dbReference type="InterPro" id="IPR017926">
    <property type="entry name" value="GATASE"/>
</dbReference>
<dbReference type="GO" id="GO:0005829">
    <property type="term" value="C:cytosol"/>
    <property type="evidence" value="ECO:0007669"/>
    <property type="project" value="TreeGrafter"/>
</dbReference>
<dbReference type="SUPFAM" id="SSF52317">
    <property type="entry name" value="Class I glutamine amidotransferase-like"/>
    <property type="match status" value="1"/>
</dbReference>
<dbReference type="PROSITE" id="PS51273">
    <property type="entry name" value="GATASE_TYPE_1"/>
    <property type="match status" value="1"/>
</dbReference>
<reference evidence="2 3" key="1">
    <citation type="submission" date="2019-01" db="EMBL/GenBank/DDBJ databases">
        <title>Pseudolysobacter antarctica gen. nov., sp. nov., isolated from Fildes Peninsula, Antarctica.</title>
        <authorList>
            <person name="Wei Z."/>
            <person name="Peng F."/>
        </authorList>
    </citation>
    <scope>NUCLEOTIDE SEQUENCE [LARGE SCALE GENOMIC DNA]</scope>
    <source>
        <strain evidence="2 3">AQ6-296</strain>
    </source>
</reference>
<dbReference type="Gene3D" id="3.40.50.880">
    <property type="match status" value="1"/>
</dbReference>
<gene>
    <name evidence="2" type="ORF">ELE36_00345</name>
</gene>
<dbReference type="PANTHER" id="PTHR42695:SF5">
    <property type="entry name" value="GLUTAMINE AMIDOTRANSFERASE YLR126C-RELATED"/>
    <property type="match status" value="1"/>
</dbReference>
<protein>
    <submittedName>
        <fullName evidence="2">Glutamine amidotransferase</fullName>
    </submittedName>
</protein>
<dbReference type="KEGG" id="xbc:ELE36_00345"/>
<organism evidence="2 3">
    <name type="scientific">Pseudolysobacter antarcticus</name>
    <dbReference type="NCBI Taxonomy" id="2511995"/>
    <lineage>
        <taxon>Bacteria</taxon>
        <taxon>Pseudomonadati</taxon>
        <taxon>Pseudomonadota</taxon>
        <taxon>Gammaproteobacteria</taxon>
        <taxon>Lysobacterales</taxon>
        <taxon>Rhodanobacteraceae</taxon>
        <taxon>Pseudolysobacter</taxon>
    </lineage>
</organism>
<keyword evidence="2" id="KW-0315">Glutamine amidotransferase</keyword>
<dbReference type="InterPro" id="IPR044992">
    <property type="entry name" value="ChyE-like"/>
</dbReference>
<dbReference type="EMBL" id="CP035704">
    <property type="protein sequence ID" value="QBB68947.1"/>
    <property type="molecule type" value="Genomic_DNA"/>
</dbReference>
<evidence type="ECO:0000313" key="3">
    <source>
        <dbReference type="Proteomes" id="UP000291562"/>
    </source>
</evidence>
<feature type="domain" description="Glutamine amidotransferase" evidence="1">
    <location>
        <begin position="99"/>
        <end position="223"/>
    </location>
</feature>
<sequence length="267" mass="30242">MNLDDNLTSVPNSVFDRIEHSRLPVSLVRDSLPVLIIQTGTALPHLRARHRDFPHWFRTGLKLHARHVTVTHVERGEKLPDARRFGAAIITGSGAMVTDRHDWSERTAEWLRGAMQQQLPLFGVCYGHQLMAHALGGEVGYNPRGREMGTIDIDAHDAARSDDLFSPLGSRFRAHATHLQSVLKPPRDAVVLARSALEDCHALRYSRRAWSVQFHPEFSTHAMRGYIHKRTPELKQEGFDADALLGSVKPCPDARRLLRRFLRLARN</sequence>
<dbReference type="RefSeq" id="WP_129831198.1">
    <property type="nucleotide sequence ID" value="NZ_CP035704.1"/>
</dbReference>
<dbReference type="OrthoDB" id="9813383at2"/>
<accession>A0A411HEP8</accession>
<keyword evidence="3" id="KW-1185">Reference proteome</keyword>
<dbReference type="CDD" id="cd01741">
    <property type="entry name" value="GATase1_1"/>
    <property type="match status" value="1"/>
</dbReference>
<dbReference type="AlphaFoldDB" id="A0A411HEP8"/>
<proteinExistence type="predicted"/>
<dbReference type="NCBIfam" id="NF006562">
    <property type="entry name" value="PRK09065.1"/>
    <property type="match status" value="1"/>
</dbReference>
<evidence type="ECO:0000259" key="1">
    <source>
        <dbReference type="Pfam" id="PF00117"/>
    </source>
</evidence>
<name>A0A411HEP8_9GAMM</name>
<dbReference type="InterPro" id="IPR029062">
    <property type="entry name" value="Class_I_gatase-like"/>
</dbReference>
<dbReference type="PANTHER" id="PTHR42695">
    <property type="entry name" value="GLUTAMINE AMIDOTRANSFERASE YLR126C-RELATED"/>
    <property type="match status" value="1"/>
</dbReference>
<dbReference type="GO" id="GO:0016740">
    <property type="term" value="F:transferase activity"/>
    <property type="evidence" value="ECO:0007669"/>
    <property type="project" value="UniProtKB-KW"/>
</dbReference>
<evidence type="ECO:0000313" key="2">
    <source>
        <dbReference type="EMBL" id="QBB68947.1"/>
    </source>
</evidence>
<keyword evidence="2" id="KW-0808">Transferase</keyword>
<dbReference type="Pfam" id="PF00117">
    <property type="entry name" value="GATase"/>
    <property type="match status" value="1"/>
</dbReference>